<dbReference type="SUPFAM" id="SSF53474">
    <property type="entry name" value="alpha/beta-Hydrolases"/>
    <property type="match status" value="1"/>
</dbReference>
<sequence>MPILPTPDYRPSPPFRFGNVSTLYPSLLRTPPVLPEPETRRVELDDGDFLDYDLHSSQTGPARGVVVISHGLEGNSRRKYVLGMALMATGLGFDAVCWSQRGCSSEPNRLERCYHSGETGDLHAVIAHCLDAGGYDTAALIGFSMGGNQILKYLGEDPAKVPDAVKAAAVFSVPCDLDGCEQVLALPSRKLYFKYFMRGLSRKIRDKAAMFPGRVDAELLRGIRTLRDFDDRFTAPANGFRDAADYYAKSSCLQFLPNVAVPALVVNSLDDPFMSPSCYPRREAEANPDLFLEMPDFGGHVGFVLTGNGNVYWSEKRAASFLTEILG</sequence>
<dbReference type="PANTHER" id="PTHR10794:SF94">
    <property type="entry name" value="ESTERASE YHET-RELATED"/>
    <property type="match status" value="1"/>
</dbReference>
<evidence type="ECO:0000259" key="4">
    <source>
        <dbReference type="Pfam" id="PF00561"/>
    </source>
</evidence>
<protein>
    <submittedName>
        <fullName evidence="5">Alpha/beta hydrolase</fullName>
    </submittedName>
</protein>
<name>A0ABN6RVX6_9BACT</name>
<reference evidence="5" key="1">
    <citation type="submission" date="2022-08" db="EMBL/GenBank/DDBJ databases">
        <title>Genome Sequence of the sulphate-reducing bacterium, Pseudodesulfovibrio portus JCM14722.</title>
        <authorList>
            <person name="Kondo R."/>
            <person name="Kataoka T."/>
        </authorList>
    </citation>
    <scope>NUCLEOTIDE SEQUENCE</scope>
    <source>
        <strain evidence="5">JCM 14722</strain>
    </source>
</reference>
<feature type="domain" description="AB hydrolase-1" evidence="4">
    <location>
        <begin position="65"/>
        <end position="303"/>
    </location>
</feature>
<dbReference type="Proteomes" id="UP001061361">
    <property type="component" value="Chromosome"/>
</dbReference>
<dbReference type="RefSeq" id="WP_264982117.1">
    <property type="nucleotide sequence ID" value="NZ_AP026708.1"/>
</dbReference>
<dbReference type="PIRSF" id="PIRSF005211">
    <property type="entry name" value="Ab_hydro_YheT"/>
    <property type="match status" value="1"/>
</dbReference>
<keyword evidence="3 5" id="KW-0378">Hydrolase</keyword>
<dbReference type="InterPro" id="IPR050960">
    <property type="entry name" value="AB_hydrolase_4_sf"/>
</dbReference>
<evidence type="ECO:0000256" key="1">
    <source>
        <dbReference type="ARBA" id="ARBA00010884"/>
    </source>
</evidence>
<dbReference type="EMBL" id="AP026708">
    <property type="protein sequence ID" value="BDQ35229.1"/>
    <property type="molecule type" value="Genomic_DNA"/>
</dbReference>
<evidence type="ECO:0000256" key="3">
    <source>
        <dbReference type="ARBA" id="ARBA00022801"/>
    </source>
</evidence>
<evidence type="ECO:0000313" key="6">
    <source>
        <dbReference type="Proteomes" id="UP001061361"/>
    </source>
</evidence>
<dbReference type="PANTHER" id="PTHR10794">
    <property type="entry name" value="ABHYDROLASE DOMAIN-CONTAINING PROTEIN"/>
    <property type="match status" value="1"/>
</dbReference>
<keyword evidence="6" id="KW-1185">Reference proteome</keyword>
<dbReference type="Pfam" id="PF00561">
    <property type="entry name" value="Abhydrolase_1"/>
    <property type="match status" value="1"/>
</dbReference>
<keyword evidence="2" id="KW-0719">Serine esterase</keyword>
<dbReference type="GO" id="GO:0016787">
    <property type="term" value="F:hydrolase activity"/>
    <property type="evidence" value="ECO:0007669"/>
    <property type="project" value="UniProtKB-KW"/>
</dbReference>
<comment type="similarity">
    <text evidence="1">Belongs to the AB hydrolase superfamily. AB hydrolase 4 family.</text>
</comment>
<evidence type="ECO:0000313" key="5">
    <source>
        <dbReference type="EMBL" id="BDQ35229.1"/>
    </source>
</evidence>
<gene>
    <name evidence="5" type="ORF">JCM14722_27710</name>
</gene>
<dbReference type="Gene3D" id="3.40.50.1820">
    <property type="entry name" value="alpha/beta hydrolase"/>
    <property type="match status" value="1"/>
</dbReference>
<dbReference type="InterPro" id="IPR000952">
    <property type="entry name" value="AB_hydrolase_4_CS"/>
</dbReference>
<evidence type="ECO:0000256" key="2">
    <source>
        <dbReference type="ARBA" id="ARBA00022487"/>
    </source>
</evidence>
<dbReference type="InterPro" id="IPR012020">
    <property type="entry name" value="ABHD4"/>
</dbReference>
<dbReference type="InterPro" id="IPR000073">
    <property type="entry name" value="AB_hydrolase_1"/>
</dbReference>
<organism evidence="5 6">
    <name type="scientific">Pseudodesulfovibrio portus</name>
    <dbReference type="NCBI Taxonomy" id="231439"/>
    <lineage>
        <taxon>Bacteria</taxon>
        <taxon>Pseudomonadati</taxon>
        <taxon>Thermodesulfobacteriota</taxon>
        <taxon>Desulfovibrionia</taxon>
        <taxon>Desulfovibrionales</taxon>
        <taxon>Desulfovibrionaceae</taxon>
    </lineage>
</organism>
<dbReference type="InterPro" id="IPR029058">
    <property type="entry name" value="AB_hydrolase_fold"/>
</dbReference>
<proteinExistence type="inferred from homology"/>
<dbReference type="PROSITE" id="PS01133">
    <property type="entry name" value="UPF0017"/>
    <property type="match status" value="1"/>
</dbReference>
<accession>A0ABN6RVX6</accession>